<accession>A0A9D3UAC2</accession>
<proteinExistence type="predicted"/>
<organism evidence="2 3">
    <name type="scientific">Gossypium stocksii</name>
    <dbReference type="NCBI Taxonomy" id="47602"/>
    <lineage>
        <taxon>Eukaryota</taxon>
        <taxon>Viridiplantae</taxon>
        <taxon>Streptophyta</taxon>
        <taxon>Embryophyta</taxon>
        <taxon>Tracheophyta</taxon>
        <taxon>Spermatophyta</taxon>
        <taxon>Magnoliopsida</taxon>
        <taxon>eudicotyledons</taxon>
        <taxon>Gunneridae</taxon>
        <taxon>Pentapetalae</taxon>
        <taxon>rosids</taxon>
        <taxon>malvids</taxon>
        <taxon>Malvales</taxon>
        <taxon>Malvaceae</taxon>
        <taxon>Malvoideae</taxon>
        <taxon>Gossypium</taxon>
    </lineage>
</organism>
<name>A0A9D3UAC2_9ROSI</name>
<dbReference type="PANTHER" id="PTHR35021:SF7">
    <property type="entry name" value="PROTEIN FB17, PUTATIVE-RELATED"/>
    <property type="match status" value="1"/>
</dbReference>
<protein>
    <recommendedName>
        <fullName evidence="4">Fiber protein Fb17</fullName>
    </recommendedName>
</protein>
<evidence type="ECO:0000256" key="1">
    <source>
        <dbReference type="SAM" id="Coils"/>
    </source>
</evidence>
<dbReference type="EMBL" id="JAIQCV010000013">
    <property type="protein sequence ID" value="KAH1032733.1"/>
    <property type="molecule type" value="Genomic_DNA"/>
</dbReference>
<evidence type="ECO:0008006" key="4">
    <source>
        <dbReference type="Google" id="ProtNLM"/>
    </source>
</evidence>
<gene>
    <name evidence="2" type="ORF">J1N35_044907</name>
</gene>
<evidence type="ECO:0000313" key="2">
    <source>
        <dbReference type="EMBL" id="KAH1032733.1"/>
    </source>
</evidence>
<keyword evidence="1" id="KW-0175">Coiled coil</keyword>
<evidence type="ECO:0000313" key="3">
    <source>
        <dbReference type="Proteomes" id="UP000828251"/>
    </source>
</evidence>
<feature type="coiled-coil region" evidence="1">
    <location>
        <begin position="21"/>
        <end position="48"/>
    </location>
</feature>
<dbReference type="PANTHER" id="PTHR35021">
    <property type="match status" value="1"/>
</dbReference>
<dbReference type="OrthoDB" id="997337at2759"/>
<keyword evidence="3" id="KW-1185">Reference proteome</keyword>
<dbReference type="AlphaFoldDB" id="A0A9D3UAC2"/>
<sequence length="315" mass="35570">MHSRVSNHETSNKQIGCKGELRQIQKIKKKKKIELREQQLKKKEFESLIAENGNLEELIECLIAGYRQVPATDLQKQEISVDLSDSHPHFDVKDGEQGMSSDVEGNAEELDGIELDDLLDDLVPNEVTNPENSLIILQNTIAEFLLKIDEDVASNVDFSDFMICFNGERKTIGRYSFPISLVPTVERIMNAYGDVSASSPMNMNITGKIYLLFCATIKEMEDLELHQVTQTKMLKWRDAIKDALRVNFKVEFAMSHLKKIARAYCGGIGEQVLLTINDKLNSLYKERAKALEGFKDFLANAKDFDGQSVSTGLFP</sequence>
<comment type="caution">
    <text evidence="2">The sequence shown here is derived from an EMBL/GenBank/DDBJ whole genome shotgun (WGS) entry which is preliminary data.</text>
</comment>
<reference evidence="2 3" key="1">
    <citation type="journal article" date="2021" name="Plant Biotechnol. J.">
        <title>Multi-omics assisted identification of the key and species-specific regulatory components of drought-tolerant mechanisms in Gossypium stocksii.</title>
        <authorList>
            <person name="Yu D."/>
            <person name="Ke L."/>
            <person name="Zhang D."/>
            <person name="Wu Y."/>
            <person name="Sun Y."/>
            <person name="Mei J."/>
            <person name="Sun J."/>
            <person name="Sun Y."/>
        </authorList>
    </citation>
    <scope>NUCLEOTIDE SEQUENCE [LARGE SCALE GENOMIC DNA]</scope>
    <source>
        <strain evidence="3">cv. E1</strain>
        <tissue evidence="2">Leaf</tissue>
    </source>
</reference>
<dbReference type="Proteomes" id="UP000828251">
    <property type="component" value="Unassembled WGS sequence"/>
</dbReference>